<dbReference type="NCBIfam" id="TIGR03438">
    <property type="entry name" value="egtD_ergothio"/>
    <property type="match status" value="1"/>
</dbReference>
<protein>
    <submittedName>
        <fullName evidence="4">Unannotated protein</fullName>
    </submittedName>
</protein>
<dbReference type="InterPro" id="IPR035094">
    <property type="entry name" value="EgtD"/>
</dbReference>
<organism evidence="4">
    <name type="scientific">freshwater metagenome</name>
    <dbReference type="NCBI Taxonomy" id="449393"/>
    <lineage>
        <taxon>unclassified sequences</taxon>
        <taxon>metagenomes</taxon>
        <taxon>ecological metagenomes</taxon>
    </lineage>
</organism>
<dbReference type="GO" id="GO:0032259">
    <property type="term" value="P:methylation"/>
    <property type="evidence" value="ECO:0007669"/>
    <property type="project" value="UniProtKB-KW"/>
</dbReference>
<dbReference type="PANTHER" id="PTHR43397:SF1">
    <property type="entry name" value="ERGOTHIONEINE BIOSYNTHESIS PROTEIN 1"/>
    <property type="match status" value="1"/>
</dbReference>
<keyword evidence="1" id="KW-0489">Methyltransferase</keyword>
<evidence type="ECO:0000259" key="3">
    <source>
        <dbReference type="Pfam" id="PF10017"/>
    </source>
</evidence>
<gene>
    <name evidence="4" type="ORF">UFOPK3992_01370</name>
</gene>
<dbReference type="InterPro" id="IPR017804">
    <property type="entry name" value="MeTrfase_EgtD-like"/>
</dbReference>
<dbReference type="PIRSF" id="PIRSF018005">
    <property type="entry name" value="UCP018005"/>
    <property type="match status" value="1"/>
</dbReference>
<dbReference type="GO" id="GO:0008168">
    <property type="term" value="F:methyltransferase activity"/>
    <property type="evidence" value="ECO:0007669"/>
    <property type="project" value="UniProtKB-KW"/>
</dbReference>
<sequence>MPTETQGTEVLVLLDDEWARRSLVDDVRSGLAEVPRSLSPHWLYDDRGSDLFDQITRLPEYYPTECEREILAREASSVVSLTGADVVVELGSGTSDKTRTLLDAFHAAGRLSEFIALDVSEQTLRTAVAALGARYPDALVRGIVGDFNQHLGSIPHSGRRMIAFLGGTIGNYTAPARREFLAGVSAALEPGEHLLLGVDLVKPRDRLIAAYHDEQGLTEAFIRNALDVVNNELGANFVQDRFEYICLWDETEERVDMRLRSRRAQRVSIPGADLVIEVAAGEDIGIEISTKFRAEGLGGELAAEGLAVVTVWTDANEDFALVLARRVATESYR</sequence>
<evidence type="ECO:0000313" key="4">
    <source>
        <dbReference type="EMBL" id="CAB5014113.1"/>
    </source>
</evidence>
<dbReference type="AlphaFoldDB" id="A0A6J7QEJ2"/>
<feature type="domain" description="Histidine-specific methyltransferase SAM-dependent" evidence="3">
    <location>
        <begin position="25"/>
        <end position="325"/>
    </location>
</feature>
<dbReference type="Gene3D" id="3.40.50.150">
    <property type="entry name" value="Vaccinia Virus protein VP39"/>
    <property type="match status" value="1"/>
</dbReference>
<accession>A0A6J7QEJ2</accession>
<dbReference type="InterPro" id="IPR029063">
    <property type="entry name" value="SAM-dependent_MTases_sf"/>
</dbReference>
<dbReference type="InterPro" id="IPR019257">
    <property type="entry name" value="MeTrfase_dom"/>
</dbReference>
<name>A0A6J7QEJ2_9ZZZZ</name>
<proteinExistence type="predicted"/>
<evidence type="ECO:0000256" key="1">
    <source>
        <dbReference type="ARBA" id="ARBA00022603"/>
    </source>
</evidence>
<reference evidence="4" key="1">
    <citation type="submission" date="2020-05" db="EMBL/GenBank/DDBJ databases">
        <authorList>
            <person name="Chiriac C."/>
            <person name="Salcher M."/>
            <person name="Ghai R."/>
            <person name="Kavagutti S V."/>
        </authorList>
    </citation>
    <scope>NUCLEOTIDE SEQUENCE</scope>
</reference>
<dbReference type="EMBL" id="CAFBOZ010000206">
    <property type="protein sequence ID" value="CAB5014113.1"/>
    <property type="molecule type" value="Genomic_DNA"/>
</dbReference>
<dbReference type="Pfam" id="PF10017">
    <property type="entry name" value="Methyltransf_33"/>
    <property type="match status" value="1"/>
</dbReference>
<evidence type="ECO:0000256" key="2">
    <source>
        <dbReference type="ARBA" id="ARBA00022679"/>
    </source>
</evidence>
<keyword evidence="2" id="KW-0808">Transferase</keyword>
<dbReference type="PANTHER" id="PTHR43397">
    <property type="entry name" value="ERGOTHIONEINE BIOSYNTHESIS PROTEIN 1"/>
    <property type="match status" value="1"/>
</dbReference>
<dbReference type="InterPro" id="IPR051128">
    <property type="entry name" value="EgtD_Methyltrsf_superfamily"/>
</dbReference>
<dbReference type="SUPFAM" id="SSF53335">
    <property type="entry name" value="S-adenosyl-L-methionine-dependent methyltransferases"/>
    <property type="match status" value="1"/>
</dbReference>